<keyword evidence="4" id="KW-0812">Transmembrane</keyword>
<dbReference type="PANTHER" id="PTHR12475:SF4">
    <property type="entry name" value="PROTEIN THEM6"/>
    <property type="match status" value="1"/>
</dbReference>
<dbReference type="InterPro" id="IPR029069">
    <property type="entry name" value="HotDog_dom_sf"/>
</dbReference>
<gene>
    <name evidence="6" type="primary">LOC100899129</name>
</gene>
<keyword evidence="4" id="KW-1133">Transmembrane helix</keyword>
<evidence type="ECO:0000256" key="4">
    <source>
        <dbReference type="SAM" id="Phobius"/>
    </source>
</evidence>
<evidence type="ECO:0000256" key="3">
    <source>
        <dbReference type="SAM" id="MobiDB-lite"/>
    </source>
</evidence>
<evidence type="ECO:0000256" key="2">
    <source>
        <dbReference type="ARBA" id="ARBA00041112"/>
    </source>
</evidence>
<dbReference type="RefSeq" id="XP_003743226.1">
    <property type="nucleotide sequence ID" value="XM_003743178.1"/>
</dbReference>
<evidence type="ECO:0000313" key="5">
    <source>
        <dbReference type="Proteomes" id="UP000694867"/>
    </source>
</evidence>
<dbReference type="Proteomes" id="UP000694867">
    <property type="component" value="Unplaced"/>
</dbReference>
<feature type="compositionally biased region" description="Polar residues" evidence="3">
    <location>
        <begin position="197"/>
        <end position="207"/>
    </location>
</feature>
<dbReference type="Gene3D" id="3.10.129.10">
    <property type="entry name" value="Hotdog Thioesterase"/>
    <property type="match status" value="1"/>
</dbReference>
<feature type="region of interest" description="Disordered" evidence="3">
    <location>
        <begin position="197"/>
        <end position="216"/>
    </location>
</feature>
<keyword evidence="4" id="KW-0472">Membrane</keyword>
<organism evidence="5 6">
    <name type="scientific">Galendromus occidentalis</name>
    <name type="common">western predatory mite</name>
    <dbReference type="NCBI Taxonomy" id="34638"/>
    <lineage>
        <taxon>Eukaryota</taxon>
        <taxon>Metazoa</taxon>
        <taxon>Ecdysozoa</taxon>
        <taxon>Arthropoda</taxon>
        <taxon>Chelicerata</taxon>
        <taxon>Arachnida</taxon>
        <taxon>Acari</taxon>
        <taxon>Parasitiformes</taxon>
        <taxon>Mesostigmata</taxon>
        <taxon>Gamasina</taxon>
        <taxon>Phytoseioidea</taxon>
        <taxon>Phytoseiidae</taxon>
        <taxon>Typhlodrominae</taxon>
        <taxon>Galendromus</taxon>
    </lineage>
</organism>
<dbReference type="InterPro" id="IPR051490">
    <property type="entry name" value="THEM6_lcsJ_thioesterase"/>
</dbReference>
<reference evidence="6" key="1">
    <citation type="submission" date="2025-08" db="UniProtKB">
        <authorList>
            <consortium name="RefSeq"/>
        </authorList>
    </citation>
    <scope>IDENTIFICATION</scope>
</reference>
<dbReference type="CDD" id="cd00586">
    <property type="entry name" value="4HBT"/>
    <property type="match status" value="1"/>
</dbReference>
<proteinExistence type="inferred from homology"/>
<feature type="transmembrane region" description="Helical" evidence="4">
    <location>
        <begin position="6"/>
        <end position="28"/>
    </location>
</feature>
<dbReference type="Pfam" id="PF13279">
    <property type="entry name" value="4HBT_2"/>
    <property type="match status" value="1"/>
</dbReference>
<dbReference type="SUPFAM" id="SSF54637">
    <property type="entry name" value="Thioesterase/thiol ester dehydrase-isomerase"/>
    <property type="match status" value="1"/>
</dbReference>
<evidence type="ECO:0000313" key="6">
    <source>
        <dbReference type="RefSeq" id="XP_003743226.1"/>
    </source>
</evidence>
<protein>
    <recommendedName>
        <fullName evidence="2">Protein THEM6</fullName>
    </recommendedName>
</protein>
<sequence length="216" mass="24571">MGLISTLLAAACIIFDVTYFAKMFWLYYPYFIGIKKQIHGVHEEGVSLGICLPIDLDYMCHMNHAKYLRNFEYARGSFAGASGLLQSIFFTEKKDRWCVIAAVAVRYRRQVTCFERYRITTRLVYIEGRDFFFEQKMIGVSDSFVKAVCLAKATLTPNGDCREMLLSNGVDPTPFCGPIEDDLRHFIELNRASSAKLNPSKESTQNLAAADETLMH</sequence>
<dbReference type="GeneID" id="100899129"/>
<dbReference type="PANTHER" id="PTHR12475">
    <property type="match status" value="1"/>
</dbReference>
<evidence type="ECO:0000256" key="1">
    <source>
        <dbReference type="ARBA" id="ARBA00038228"/>
    </source>
</evidence>
<name>A0AAJ6QT62_9ACAR</name>
<accession>A0AAJ6QT62</accession>
<dbReference type="AlphaFoldDB" id="A0AAJ6QT62"/>
<keyword evidence="5" id="KW-1185">Reference proteome</keyword>
<dbReference type="KEGG" id="goe:100899129"/>
<comment type="similarity">
    <text evidence="1">Belongs to the THEM6 family.</text>
</comment>